<dbReference type="HOGENOM" id="CLU_042628_6_0_7"/>
<keyword evidence="7" id="KW-1185">Reference proteome</keyword>
<dbReference type="EMBL" id="CP002629">
    <property type="protein sequence ID" value="AEB09063.1"/>
    <property type="molecule type" value="Genomic_DNA"/>
</dbReference>
<evidence type="ECO:0000256" key="2">
    <source>
        <dbReference type="ARBA" id="ARBA00022448"/>
    </source>
</evidence>
<dbReference type="GO" id="GO:0048038">
    <property type="term" value="F:quinone binding"/>
    <property type="evidence" value="ECO:0007669"/>
    <property type="project" value="UniProtKB-KW"/>
</dbReference>
<evidence type="ECO:0000256" key="4">
    <source>
        <dbReference type="RuleBase" id="RU003582"/>
    </source>
</evidence>
<keyword evidence="2 3" id="KW-0813">Transport</keyword>
<keyword evidence="3" id="KW-0520">NAD</keyword>
<dbReference type="eggNOG" id="COG0852">
    <property type="taxonomic scope" value="Bacteria"/>
</dbReference>
<dbReference type="EC" id="7.1.1.-" evidence="4"/>
<keyword evidence="6" id="KW-0830">Ubiquinone</keyword>
<dbReference type="AlphaFoldDB" id="F2NHE7"/>
<dbReference type="InterPro" id="IPR001268">
    <property type="entry name" value="NADH_UbQ_OxRdtase_30kDa_su"/>
</dbReference>
<accession>F2NHE7</accession>
<dbReference type="SUPFAM" id="SSF143243">
    <property type="entry name" value="Nqo5-like"/>
    <property type="match status" value="1"/>
</dbReference>
<dbReference type="Proteomes" id="UP000000483">
    <property type="component" value="Chromosome"/>
</dbReference>
<feature type="domain" description="NADH:ubiquinone oxidoreductase 30kDa subunit" evidence="5">
    <location>
        <begin position="38"/>
        <end position="144"/>
    </location>
</feature>
<proteinExistence type="inferred from homology"/>
<dbReference type="Pfam" id="PF00329">
    <property type="entry name" value="Complex1_30kDa"/>
    <property type="match status" value="1"/>
</dbReference>
<dbReference type="RefSeq" id="WP_013706175.1">
    <property type="nucleotide sequence ID" value="NC_015388.1"/>
</dbReference>
<protein>
    <recommendedName>
        <fullName evidence="4">NADH-quinone oxidoreductase</fullName>
        <ecNumber evidence="4">7.1.1.-</ecNumber>
    </recommendedName>
</protein>
<dbReference type="STRING" id="880072.Desac_1202"/>
<dbReference type="KEGG" id="dao:Desac_1202"/>
<evidence type="ECO:0000313" key="7">
    <source>
        <dbReference type="Proteomes" id="UP000000483"/>
    </source>
</evidence>
<dbReference type="PANTHER" id="PTHR10884">
    <property type="entry name" value="NADH DEHYDROGENASE UBIQUINONE IRON-SULFUR PROTEIN 3"/>
    <property type="match status" value="1"/>
</dbReference>
<keyword evidence="3" id="KW-1278">Translocase</keyword>
<evidence type="ECO:0000313" key="6">
    <source>
        <dbReference type="EMBL" id="AEB09063.1"/>
    </source>
</evidence>
<reference evidence="7" key="2">
    <citation type="submission" date="2011-03" db="EMBL/GenBank/DDBJ databases">
        <title>The complete genome of Desulfobacca acetoxidans DSM 11109.</title>
        <authorList>
            <consortium name="US DOE Joint Genome Institute (JGI-PGF)"/>
            <person name="Lucas S."/>
            <person name="Copeland A."/>
            <person name="Lapidus A."/>
            <person name="Bruce D."/>
            <person name="Goodwin L."/>
            <person name="Pitluck S."/>
            <person name="Peters L."/>
            <person name="Kyrpides N."/>
            <person name="Mavromatis K."/>
            <person name="Ivanova N."/>
            <person name="Ovchinnikova G."/>
            <person name="Teshima H."/>
            <person name="Detter J.C."/>
            <person name="Han C."/>
            <person name="Land M."/>
            <person name="Hauser L."/>
            <person name="Markowitz V."/>
            <person name="Cheng J.-F."/>
            <person name="Hugenholtz P."/>
            <person name="Woyke T."/>
            <person name="Wu D."/>
            <person name="Spring S."/>
            <person name="Schueler E."/>
            <person name="Brambilla E."/>
            <person name="Klenk H.-P."/>
            <person name="Eisen J.A."/>
        </authorList>
    </citation>
    <scope>NUCLEOTIDE SEQUENCE [LARGE SCALE GENOMIC DNA]</scope>
    <source>
        <strain evidence="7">ATCC 700848 / DSM 11109 / ASRB2</strain>
    </source>
</reference>
<dbReference type="InterPro" id="IPR020396">
    <property type="entry name" value="NADH_UbQ_OxRdtase_CS"/>
</dbReference>
<dbReference type="OrthoDB" id="9803286at2"/>
<comment type="function">
    <text evidence="4">NDH-1 shuttles electrons from NADH, via FMN and iron-sulfur (Fe-S) centers, to quinones in the respiratory chain.</text>
</comment>
<organism evidence="6 7">
    <name type="scientific">Desulfobacca acetoxidans (strain ATCC 700848 / DSM 11109 / ASRB2)</name>
    <dbReference type="NCBI Taxonomy" id="880072"/>
    <lineage>
        <taxon>Bacteria</taxon>
        <taxon>Pseudomonadati</taxon>
        <taxon>Thermodesulfobacteriota</taxon>
        <taxon>Desulfobaccia</taxon>
        <taxon>Desulfobaccales</taxon>
        <taxon>Desulfobaccaceae</taxon>
        <taxon>Desulfobacca</taxon>
    </lineage>
</organism>
<dbReference type="PROSITE" id="PS00542">
    <property type="entry name" value="COMPLEX1_30K"/>
    <property type="match status" value="1"/>
</dbReference>
<evidence type="ECO:0000256" key="1">
    <source>
        <dbReference type="ARBA" id="ARBA00007569"/>
    </source>
</evidence>
<dbReference type="Gene3D" id="3.30.460.80">
    <property type="entry name" value="NADH:ubiquinone oxidoreductase, 30kDa subunit"/>
    <property type="match status" value="1"/>
</dbReference>
<dbReference type="GO" id="GO:0016651">
    <property type="term" value="F:oxidoreductase activity, acting on NAD(P)H"/>
    <property type="evidence" value="ECO:0007669"/>
    <property type="project" value="InterPro"/>
</dbReference>
<keyword evidence="4" id="KW-0874">Quinone</keyword>
<name>F2NHE7_DESAR</name>
<sequence length="146" mass="16315">MTPQTIIQSLQSILGPDKAMEAEYVKTGCHVRAEAELQQMAAVAEAMLKHECFLESLTALDLVESFDLVYFFASYRYLCRTVVHASLAKGVAAPSISHIYPAADWFEREVFEMFGITFTGHPNLKNLILPEDADFHPLLKDFVASS</sequence>
<dbReference type="PANTHER" id="PTHR10884:SF14">
    <property type="entry name" value="NADH DEHYDROGENASE [UBIQUINONE] IRON-SULFUR PROTEIN 3, MITOCHONDRIAL"/>
    <property type="match status" value="1"/>
</dbReference>
<dbReference type="GO" id="GO:0008137">
    <property type="term" value="F:NADH dehydrogenase (ubiquinone) activity"/>
    <property type="evidence" value="ECO:0007669"/>
    <property type="project" value="InterPro"/>
</dbReference>
<comment type="similarity">
    <text evidence="1 3">Belongs to the complex I 30 kDa subunit family.</text>
</comment>
<comment type="catalytic activity">
    <reaction evidence="4">
        <text>a quinone + NADH + 5 H(+)(in) = a quinol + NAD(+) + 4 H(+)(out)</text>
        <dbReference type="Rhea" id="RHEA:57888"/>
        <dbReference type="ChEBI" id="CHEBI:15378"/>
        <dbReference type="ChEBI" id="CHEBI:24646"/>
        <dbReference type="ChEBI" id="CHEBI:57540"/>
        <dbReference type="ChEBI" id="CHEBI:57945"/>
        <dbReference type="ChEBI" id="CHEBI:132124"/>
    </reaction>
</comment>
<evidence type="ECO:0000256" key="3">
    <source>
        <dbReference type="RuleBase" id="RU003456"/>
    </source>
</evidence>
<gene>
    <name evidence="6" type="ordered locus">Desac_1202</name>
</gene>
<evidence type="ECO:0000259" key="5">
    <source>
        <dbReference type="Pfam" id="PF00329"/>
    </source>
</evidence>
<dbReference type="InterPro" id="IPR037232">
    <property type="entry name" value="NADH_quin_OxRdtase_su_C/D-like"/>
</dbReference>
<reference evidence="6 7" key="1">
    <citation type="journal article" date="2011" name="Stand. Genomic Sci.">
        <title>Complete genome sequence of the acetate-degrading sulfate reducer Desulfobacca acetoxidans type strain (ASRB2).</title>
        <authorList>
            <person name="Goker M."/>
            <person name="Teshima H."/>
            <person name="Lapidus A."/>
            <person name="Nolan M."/>
            <person name="Lucas S."/>
            <person name="Hammon N."/>
            <person name="Deshpande S."/>
            <person name="Cheng J.F."/>
            <person name="Tapia R."/>
            <person name="Han C."/>
            <person name="Goodwin L."/>
            <person name="Pitluck S."/>
            <person name="Huntemann M."/>
            <person name="Liolios K."/>
            <person name="Ivanova N."/>
            <person name="Pagani I."/>
            <person name="Mavromatis K."/>
            <person name="Ovchinikova G."/>
            <person name="Pati A."/>
            <person name="Chen A."/>
            <person name="Palaniappan K."/>
            <person name="Land M."/>
            <person name="Hauser L."/>
            <person name="Brambilla E.M."/>
            <person name="Rohde M."/>
            <person name="Spring S."/>
            <person name="Detter J.C."/>
            <person name="Woyke T."/>
            <person name="Bristow J."/>
            <person name="Eisen J.A."/>
            <person name="Markowitz V."/>
            <person name="Hugenholtz P."/>
            <person name="Kyrpides N.C."/>
            <person name="Klenk H.P."/>
        </authorList>
    </citation>
    <scope>NUCLEOTIDE SEQUENCE [LARGE SCALE GENOMIC DNA]</scope>
    <source>
        <strain evidence="7">ATCC 700848 / DSM 11109 / ASRB2</strain>
    </source>
</reference>